<dbReference type="PRINTS" id="PR00164">
    <property type="entry name" value="ABC2TRNSPORT"/>
</dbReference>
<evidence type="ECO:0000256" key="11">
    <source>
        <dbReference type="RuleBase" id="RU361157"/>
    </source>
</evidence>
<evidence type="ECO:0000256" key="5">
    <source>
        <dbReference type="ARBA" id="ARBA00022597"/>
    </source>
</evidence>
<keyword evidence="3 11" id="KW-0813">Transport</keyword>
<dbReference type="PANTHER" id="PTHR30413">
    <property type="entry name" value="INNER MEMBRANE TRANSPORT PERMEASE"/>
    <property type="match status" value="1"/>
</dbReference>
<sequence>MNPHNAHATSAKELIRTTWQHRSLISQMTVREVLGRYRGSLMGLAWSFFNPILLLVVYTVIFGVIFKSRWGGSEITDKGEFAIIIFAGMLVHGLFAECFTRAPGLIAGNPNYVKKVVFPLEVLPWISMGSALFHTVVSWAVLLVAQLALRHVMPWTVVFFPVVMFPLVLATMGFSWFLAATGVYLRDVAQVTGIITTVLMFLSPMFYPVSALPPQYQKLLYINPLTYVIESVRDVLIWGKQPHWGSWALYTAGSAVVAWIGFWWFQKTRKGFSDVL</sequence>
<comment type="caution">
    <text evidence="13">The sequence shown here is derived from an EMBL/GenBank/DDBJ whole genome shotgun (WGS) entry which is preliminary data.</text>
</comment>
<evidence type="ECO:0000256" key="4">
    <source>
        <dbReference type="ARBA" id="ARBA00022475"/>
    </source>
</evidence>
<dbReference type="OrthoDB" id="9786910at2"/>
<keyword evidence="6 11" id="KW-0812">Transmembrane</keyword>
<evidence type="ECO:0000256" key="3">
    <source>
        <dbReference type="ARBA" id="ARBA00022448"/>
    </source>
</evidence>
<dbReference type="GO" id="GO:0043190">
    <property type="term" value="C:ATP-binding cassette (ABC) transporter complex"/>
    <property type="evidence" value="ECO:0007669"/>
    <property type="project" value="InterPro"/>
</dbReference>
<dbReference type="GO" id="GO:0015774">
    <property type="term" value="P:polysaccharide transport"/>
    <property type="evidence" value="ECO:0007669"/>
    <property type="project" value="UniProtKB-KW"/>
</dbReference>
<dbReference type="PROSITE" id="PS51012">
    <property type="entry name" value="ABC_TM2"/>
    <property type="match status" value="1"/>
</dbReference>
<feature type="transmembrane region" description="Helical" evidence="11">
    <location>
        <begin position="157"/>
        <end position="177"/>
    </location>
</feature>
<dbReference type="GO" id="GO:0015920">
    <property type="term" value="P:lipopolysaccharide transport"/>
    <property type="evidence" value="ECO:0007669"/>
    <property type="project" value="TreeGrafter"/>
</dbReference>
<feature type="transmembrane region" description="Helical" evidence="11">
    <location>
        <begin position="122"/>
        <end position="145"/>
    </location>
</feature>
<gene>
    <name evidence="13" type="ORF">AWB74_03732</name>
</gene>
<evidence type="ECO:0000259" key="12">
    <source>
        <dbReference type="PROSITE" id="PS51012"/>
    </source>
</evidence>
<dbReference type="GO" id="GO:0140359">
    <property type="term" value="F:ABC-type transporter activity"/>
    <property type="evidence" value="ECO:0007669"/>
    <property type="project" value="InterPro"/>
</dbReference>
<evidence type="ECO:0000256" key="9">
    <source>
        <dbReference type="ARBA" id="ARBA00023047"/>
    </source>
</evidence>
<dbReference type="RefSeq" id="WP_061148211.1">
    <property type="nucleotide sequence ID" value="NZ_FCOM02000015.1"/>
</dbReference>
<evidence type="ECO:0000256" key="8">
    <source>
        <dbReference type="ARBA" id="ARBA00022989"/>
    </source>
</evidence>
<feature type="transmembrane region" description="Helical" evidence="11">
    <location>
        <begin position="189"/>
        <end position="207"/>
    </location>
</feature>
<dbReference type="InterPro" id="IPR047817">
    <property type="entry name" value="ABC2_TM_bact-type"/>
</dbReference>
<comment type="subcellular location">
    <subcellularLocation>
        <location evidence="11">Cell inner membrane</location>
        <topology evidence="11">Multi-pass membrane protein</topology>
    </subcellularLocation>
    <subcellularLocation>
        <location evidence="1">Cell membrane</location>
        <topology evidence="1">Multi-pass membrane protein</topology>
    </subcellularLocation>
</comment>
<reference evidence="13" key="1">
    <citation type="submission" date="2016-01" db="EMBL/GenBank/DDBJ databases">
        <authorList>
            <person name="Peeters C."/>
        </authorList>
    </citation>
    <scope>NUCLEOTIDE SEQUENCE [LARGE SCALE GENOMIC DNA]</scope>
    <source>
        <strain evidence="13">LMG 29317</strain>
    </source>
</reference>
<dbReference type="PANTHER" id="PTHR30413:SF10">
    <property type="entry name" value="CAPSULE POLYSACCHARIDE EXPORT INNER-MEMBRANE PROTEIN CTRC"/>
    <property type="match status" value="1"/>
</dbReference>
<accession>A0A158JC43</accession>
<organism evidence="13 14">
    <name type="scientific">Caballeronia arvi</name>
    <dbReference type="NCBI Taxonomy" id="1777135"/>
    <lineage>
        <taxon>Bacteria</taxon>
        <taxon>Pseudomonadati</taxon>
        <taxon>Pseudomonadota</taxon>
        <taxon>Betaproteobacteria</taxon>
        <taxon>Burkholderiales</taxon>
        <taxon>Burkholderiaceae</taxon>
        <taxon>Caballeronia</taxon>
    </lineage>
</organism>
<comment type="similarity">
    <text evidence="2 11">Belongs to the ABC-2 integral membrane protein family.</text>
</comment>
<dbReference type="AlphaFoldDB" id="A0A158JC43"/>
<keyword evidence="5" id="KW-0762">Sugar transport</keyword>
<evidence type="ECO:0000256" key="7">
    <source>
        <dbReference type="ARBA" id="ARBA00022903"/>
    </source>
</evidence>
<evidence type="ECO:0000313" key="14">
    <source>
        <dbReference type="Proteomes" id="UP000055019"/>
    </source>
</evidence>
<evidence type="ECO:0000256" key="1">
    <source>
        <dbReference type="ARBA" id="ARBA00004651"/>
    </source>
</evidence>
<dbReference type="EMBL" id="FCOM02000015">
    <property type="protein sequence ID" value="SAL66502.1"/>
    <property type="molecule type" value="Genomic_DNA"/>
</dbReference>
<evidence type="ECO:0000256" key="10">
    <source>
        <dbReference type="ARBA" id="ARBA00023136"/>
    </source>
</evidence>
<evidence type="ECO:0000313" key="13">
    <source>
        <dbReference type="EMBL" id="SAL66502.1"/>
    </source>
</evidence>
<keyword evidence="4 11" id="KW-1003">Cell membrane</keyword>
<feature type="transmembrane region" description="Helical" evidence="11">
    <location>
        <begin position="44"/>
        <end position="66"/>
    </location>
</feature>
<dbReference type="InterPro" id="IPR000412">
    <property type="entry name" value="ABC_2_transport"/>
</dbReference>
<dbReference type="PIRSF" id="PIRSF006648">
    <property type="entry name" value="DrrB"/>
    <property type="match status" value="1"/>
</dbReference>
<keyword evidence="8 11" id="KW-1133">Transmembrane helix</keyword>
<proteinExistence type="inferred from homology"/>
<dbReference type="InterPro" id="IPR013525">
    <property type="entry name" value="ABC2_TM"/>
</dbReference>
<feature type="transmembrane region" description="Helical" evidence="11">
    <location>
        <begin position="244"/>
        <end position="265"/>
    </location>
</feature>
<keyword evidence="9" id="KW-0625">Polysaccharide transport</keyword>
<dbReference type="Pfam" id="PF01061">
    <property type="entry name" value="ABC2_membrane"/>
    <property type="match status" value="1"/>
</dbReference>
<evidence type="ECO:0000256" key="6">
    <source>
        <dbReference type="ARBA" id="ARBA00022692"/>
    </source>
</evidence>
<keyword evidence="10 11" id="KW-0472">Membrane</keyword>
<evidence type="ECO:0000256" key="2">
    <source>
        <dbReference type="ARBA" id="ARBA00007783"/>
    </source>
</evidence>
<feature type="domain" description="ABC transmembrane type-2" evidence="12">
    <location>
        <begin position="42"/>
        <end position="268"/>
    </location>
</feature>
<keyword evidence="7" id="KW-0972">Capsule biogenesis/degradation</keyword>
<feature type="transmembrane region" description="Helical" evidence="11">
    <location>
        <begin position="81"/>
        <end position="102"/>
    </location>
</feature>
<name>A0A158JC43_9BURK</name>
<protein>
    <recommendedName>
        <fullName evidence="11">Transport permease protein</fullName>
    </recommendedName>
</protein>
<keyword evidence="14" id="KW-1185">Reference proteome</keyword>
<dbReference type="Proteomes" id="UP000055019">
    <property type="component" value="Unassembled WGS sequence"/>
</dbReference>